<feature type="chain" id="PRO_5027950888" evidence="2">
    <location>
        <begin position="25"/>
        <end position="193"/>
    </location>
</feature>
<reference evidence="4" key="1">
    <citation type="journal article" date="2020" name="mSystems">
        <title>Genome- and Community-Level Interaction Insights into Carbon Utilization and Element Cycling Functions of Hydrothermarchaeota in Hydrothermal Sediment.</title>
        <authorList>
            <person name="Zhou Z."/>
            <person name="Liu Y."/>
            <person name="Xu W."/>
            <person name="Pan J."/>
            <person name="Luo Z.H."/>
            <person name="Li M."/>
        </authorList>
    </citation>
    <scope>NUCLEOTIDE SEQUENCE [LARGE SCALE GENOMIC DNA]</scope>
    <source>
        <strain evidence="4">SpSt-897</strain>
    </source>
</reference>
<name>A0A7C3V6W5_9BACT</name>
<dbReference type="Pfam" id="PF14371">
    <property type="entry name" value="DUF4412"/>
    <property type="match status" value="1"/>
</dbReference>
<dbReference type="Gene3D" id="2.50.20.10">
    <property type="entry name" value="Lipoprotein localisation LolA/LolB/LppX"/>
    <property type="match status" value="1"/>
</dbReference>
<evidence type="ECO:0000313" key="4">
    <source>
        <dbReference type="EMBL" id="HGF33400.1"/>
    </source>
</evidence>
<dbReference type="AlphaFoldDB" id="A0A7C3V6W5"/>
<dbReference type="EMBL" id="DTMF01000085">
    <property type="protein sequence ID" value="HGF33400.1"/>
    <property type="molecule type" value="Genomic_DNA"/>
</dbReference>
<proteinExistence type="predicted"/>
<evidence type="ECO:0000256" key="2">
    <source>
        <dbReference type="SAM" id="SignalP"/>
    </source>
</evidence>
<evidence type="ECO:0000256" key="1">
    <source>
        <dbReference type="ARBA" id="ARBA00022729"/>
    </source>
</evidence>
<organism evidence="4">
    <name type="scientific">Desulfobacca acetoxidans</name>
    <dbReference type="NCBI Taxonomy" id="60893"/>
    <lineage>
        <taxon>Bacteria</taxon>
        <taxon>Pseudomonadati</taxon>
        <taxon>Thermodesulfobacteriota</taxon>
        <taxon>Desulfobaccia</taxon>
        <taxon>Desulfobaccales</taxon>
        <taxon>Desulfobaccaceae</taxon>
        <taxon>Desulfobacca</taxon>
    </lineage>
</organism>
<feature type="signal peptide" evidence="2">
    <location>
        <begin position="1"/>
        <end position="24"/>
    </location>
</feature>
<accession>A0A7C3V6W5</accession>
<dbReference type="InterPro" id="IPR025524">
    <property type="entry name" value="DUF4412"/>
</dbReference>
<sequence>MRKCSLGGMVLATVLFLAASLTQAAEFTATMVTKAGGLEIPGKVFVKGEKMRNEMQTAGQTGIHIMRPDKQVVWIVLPQQKAYMEMPISQEAQQKMLTLTEKQKAAMKKVGAETVNGYVCDKYETTMSNQGKSMKVFTYVATDLGIPIKMVSADGSFSVAYKDIKPGQVADSLFEPPQGYQKMKLPFAMPQMK</sequence>
<evidence type="ECO:0000259" key="3">
    <source>
        <dbReference type="Pfam" id="PF14371"/>
    </source>
</evidence>
<protein>
    <submittedName>
        <fullName evidence="4">DUF4412 domain-containing protein</fullName>
    </submittedName>
</protein>
<comment type="caution">
    <text evidence="4">The sequence shown here is derived from an EMBL/GenBank/DDBJ whole genome shotgun (WGS) entry which is preliminary data.</text>
</comment>
<dbReference type="InterPro" id="IPR029046">
    <property type="entry name" value="LolA/LolB/LppX"/>
</dbReference>
<gene>
    <name evidence="4" type="ORF">ENW96_03285</name>
</gene>
<dbReference type="SUPFAM" id="SSF89392">
    <property type="entry name" value="Prokaryotic lipoproteins and lipoprotein localization factors"/>
    <property type="match status" value="1"/>
</dbReference>
<feature type="domain" description="DUF4412" evidence="3">
    <location>
        <begin position="37"/>
        <end position="132"/>
    </location>
</feature>
<keyword evidence="1 2" id="KW-0732">Signal</keyword>